<proteinExistence type="predicted"/>
<reference evidence="1" key="1">
    <citation type="journal article" date="2014" name="Int. J. Syst. Evol. Microbiol.">
        <title>Complete genome sequence of Corynebacterium casei LMG S-19264T (=DSM 44701T), isolated from a smear-ripened cheese.</title>
        <authorList>
            <consortium name="US DOE Joint Genome Institute (JGI-PGF)"/>
            <person name="Walter F."/>
            <person name="Albersmeier A."/>
            <person name="Kalinowski J."/>
            <person name="Ruckert C."/>
        </authorList>
    </citation>
    <scope>NUCLEOTIDE SEQUENCE</scope>
    <source>
        <strain evidence="1">JCM 3090</strain>
    </source>
</reference>
<comment type="caution">
    <text evidence="1">The sequence shown here is derived from an EMBL/GenBank/DDBJ whole genome shotgun (WGS) entry which is preliminary data.</text>
</comment>
<keyword evidence="2" id="KW-1185">Reference proteome</keyword>
<evidence type="ECO:0008006" key="3">
    <source>
        <dbReference type="Google" id="ProtNLM"/>
    </source>
</evidence>
<organism evidence="1 2">
    <name type="scientific">Pilimelia anulata</name>
    <dbReference type="NCBI Taxonomy" id="53371"/>
    <lineage>
        <taxon>Bacteria</taxon>
        <taxon>Bacillati</taxon>
        <taxon>Actinomycetota</taxon>
        <taxon>Actinomycetes</taxon>
        <taxon>Micromonosporales</taxon>
        <taxon>Micromonosporaceae</taxon>
        <taxon>Pilimelia</taxon>
    </lineage>
</organism>
<sequence>MSLHHALRPRWTCGACADPWPCPTRRRQLAAEYAGARVSLMLYLTGCFVAACEDLPHATVGDLYRRFLCGIPAAEERAVRRGRGGRRPG</sequence>
<reference evidence="1" key="2">
    <citation type="submission" date="2020-09" db="EMBL/GenBank/DDBJ databases">
        <authorList>
            <person name="Sun Q."/>
            <person name="Ohkuma M."/>
        </authorList>
    </citation>
    <scope>NUCLEOTIDE SEQUENCE</scope>
    <source>
        <strain evidence="1">JCM 3090</strain>
    </source>
</reference>
<accession>A0A8J3B241</accession>
<dbReference type="RefSeq" id="WP_229783198.1">
    <property type="nucleotide sequence ID" value="NZ_BMQB01000001.1"/>
</dbReference>
<dbReference type="AlphaFoldDB" id="A0A8J3B241"/>
<dbReference type="EMBL" id="BMQB01000001">
    <property type="protein sequence ID" value="GGJ74142.1"/>
    <property type="molecule type" value="Genomic_DNA"/>
</dbReference>
<gene>
    <name evidence="1" type="ORF">GCM10010123_00100</name>
</gene>
<name>A0A8J3B241_9ACTN</name>
<dbReference type="Proteomes" id="UP000649739">
    <property type="component" value="Unassembled WGS sequence"/>
</dbReference>
<evidence type="ECO:0000313" key="2">
    <source>
        <dbReference type="Proteomes" id="UP000649739"/>
    </source>
</evidence>
<evidence type="ECO:0000313" key="1">
    <source>
        <dbReference type="EMBL" id="GGJ74142.1"/>
    </source>
</evidence>
<protein>
    <recommendedName>
        <fullName evidence="3">Flavin reductase</fullName>
    </recommendedName>
</protein>